<evidence type="ECO:0000256" key="1">
    <source>
        <dbReference type="ARBA" id="ARBA00004651"/>
    </source>
</evidence>
<evidence type="ECO:0000256" key="3">
    <source>
        <dbReference type="ARBA" id="ARBA00022692"/>
    </source>
</evidence>
<sequence length="326" mass="37527">MELLRFNELIKITWINRKLLSLIAIGTIISASLVSYIIPEYYKSKTTIFPVKLSQAPVNETALRRGTIADFGETGEAEQAIEILNSDRLSDRVIEKHDLYKHYKFDKKDAQARTFVLKMYSSNVSIKRNKFNSIDITVVDRDPKMAADIANSITAYFDTIKYEVVKNRANDLINNLELSQRKQNLVIDSLKKLMDTFSIKGVMSQFQRGYLIQAYAQSSPSERVHLKQLVDANIRFGEDFDRTERNFDNEDGTLMLINKFLTQARADAETQFSQKFIVDAAVPAERKYFPVRWLLVLVSLISAMFLSISMLILKEKMPEIKKQLDL</sequence>
<name>A0A9D7SDY8_9BACT</name>
<accession>A0A9D7SDY8</accession>
<evidence type="ECO:0000256" key="6">
    <source>
        <dbReference type="SAM" id="Phobius"/>
    </source>
</evidence>
<dbReference type="GO" id="GO:0005886">
    <property type="term" value="C:plasma membrane"/>
    <property type="evidence" value="ECO:0007669"/>
    <property type="project" value="UniProtKB-SubCell"/>
</dbReference>
<dbReference type="EMBL" id="JADKFW010000021">
    <property type="protein sequence ID" value="MBK9719840.1"/>
    <property type="molecule type" value="Genomic_DNA"/>
</dbReference>
<evidence type="ECO:0000313" key="8">
    <source>
        <dbReference type="EMBL" id="MBK9719840.1"/>
    </source>
</evidence>
<dbReference type="GO" id="GO:0004713">
    <property type="term" value="F:protein tyrosine kinase activity"/>
    <property type="evidence" value="ECO:0007669"/>
    <property type="project" value="TreeGrafter"/>
</dbReference>
<evidence type="ECO:0000256" key="2">
    <source>
        <dbReference type="ARBA" id="ARBA00022475"/>
    </source>
</evidence>
<evidence type="ECO:0000256" key="5">
    <source>
        <dbReference type="ARBA" id="ARBA00023136"/>
    </source>
</evidence>
<dbReference type="InterPro" id="IPR003856">
    <property type="entry name" value="LPS_length_determ_N"/>
</dbReference>
<keyword evidence="3 6" id="KW-0812">Transmembrane</keyword>
<keyword evidence="4 6" id="KW-1133">Transmembrane helix</keyword>
<dbReference type="PANTHER" id="PTHR32309">
    <property type="entry name" value="TYROSINE-PROTEIN KINASE"/>
    <property type="match status" value="1"/>
</dbReference>
<dbReference type="Proteomes" id="UP000808349">
    <property type="component" value="Unassembled WGS sequence"/>
</dbReference>
<feature type="domain" description="Polysaccharide chain length determinant N-terminal" evidence="7">
    <location>
        <begin position="7"/>
        <end position="96"/>
    </location>
</feature>
<dbReference type="PANTHER" id="PTHR32309:SF13">
    <property type="entry name" value="FERRIC ENTEROBACTIN TRANSPORT PROTEIN FEPE"/>
    <property type="match status" value="1"/>
</dbReference>
<organism evidence="8 9">
    <name type="scientific">Candidatus Defluviibacterium haderslevense</name>
    <dbReference type="NCBI Taxonomy" id="2981993"/>
    <lineage>
        <taxon>Bacteria</taxon>
        <taxon>Pseudomonadati</taxon>
        <taxon>Bacteroidota</taxon>
        <taxon>Saprospiria</taxon>
        <taxon>Saprospirales</taxon>
        <taxon>Saprospiraceae</taxon>
        <taxon>Candidatus Defluviibacterium</taxon>
    </lineage>
</organism>
<protein>
    <recommendedName>
        <fullName evidence="7">Polysaccharide chain length determinant N-terminal domain-containing protein</fullName>
    </recommendedName>
</protein>
<keyword evidence="5 6" id="KW-0472">Membrane</keyword>
<dbReference type="AlphaFoldDB" id="A0A9D7SDY8"/>
<dbReference type="Pfam" id="PF02706">
    <property type="entry name" value="Wzz"/>
    <property type="match status" value="1"/>
</dbReference>
<proteinExistence type="predicted"/>
<evidence type="ECO:0000313" key="9">
    <source>
        <dbReference type="Proteomes" id="UP000808349"/>
    </source>
</evidence>
<reference evidence="8 9" key="1">
    <citation type="submission" date="2020-10" db="EMBL/GenBank/DDBJ databases">
        <title>Connecting structure to function with the recovery of over 1000 high-quality activated sludge metagenome-assembled genomes encoding full-length rRNA genes using long-read sequencing.</title>
        <authorList>
            <person name="Singleton C.M."/>
            <person name="Petriglieri F."/>
            <person name="Kristensen J.M."/>
            <person name="Kirkegaard R.H."/>
            <person name="Michaelsen T.Y."/>
            <person name="Andersen M.H."/>
            <person name="Karst S.M."/>
            <person name="Dueholm M.S."/>
            <person name="Nielsen P.H."/>
            <person name="Albertsen M."/>
        </authorList>
    </citation>
    <scope>NUCLEOTIDE SEQUENCE [LARGE SCALE GENOMIC DNA]</scope>
    <source>
        <strain evidence="8">Ribe_18-Q3-R11-54_BAT3C.373</strain>
    </source>
</reference>
<comment type="subcellular location">
    <subcellularLocation>
        <location evidence="1">Cell membrane</location>
        <topology evidence="1">Multi-pass membrane protein</topology>
    </subcellularLocation>
</comment>
<dbReference type="InterPro" id="IPR050445">
    <property type="entry name" value="Bact_polysacc_biosynth/exp"/>
</dbReference>
<gene>
    <name evidence="8" type="ORF">IPO85_20450</name>
</gene>
<evidence type="ECO:0000259" key="7">
    <source>
        <dbReference type="Pfam" id="PF02706"/>
    </source>
</evidence>
<feature type="transmembrane region" description="Helical" evidence="6">
    <location>
        <begin position="20"/>
        <end position="38"/>
    </location>
</feature>
<feature type="transmembrane region" description="Helical" evidence="6">
    <location>
        <begin position="293"/>
        <end position="313"/>
    </location>
</feature>
<comment type="caution">
    <text evidence="8">The sequence shown here is derived from an EMBL/GenBank/DDBJ whole genome shotgun (WGS) entry which is preliminary data.</text>
</comment>
<evidence type="ECO:0000256" key="4">
    <source>
        <dbReference type="ARBA" id="ARBA00022989"/>
    </source>
</evidence>
<keyword evidence="2" id="KW-1003">Cell membrane</keyword>